<reference evidence="1 2" key="1">
    <citation type="submission" date="2016-08" db="EMBL/GenBank/DDBJ databases">
        <title>Novel Firmicute Genomes.</title>
        <authorList>
            <person name="Poppleton D.I."/>
            <person name="Gribaldo S."/>
        </authorList>
    </citation>
    <scope>NUCLEOTIDE SEQUENCE [LARGE SCALE GENOMIC DNA]</scope>
    <source>
        <strain evidence="1 2">RAOx-1</strain>
    </source>
</reference>
<gene>
    <name evidence="1" type="ORF">BEP19_04500</name>
</gene>
<proteinExistence type="predicted"/>
<dbReference type="EMBL" id="MCHY01000007">
    <property type="protein sequence ID" value="RKD25086.1"/>
    <property type="molecule type" value="Genomic_DNA"/>
</dbReference>
<evidence type="ECO:0000313" key="1">
    <source>
        <dbReference type="EMBL" id="RKD25086.1"/>
    </source>
</evidence>
<accession>A0A419SM46</accession>
<name>A0A419SM46_9BACL</name>
<protein>
    <recommendedName>
        <fullName evidence="3">Hydrolase/acyltransferase</fullName>
    </recommendedName>
</protein>
<dbReference type="OrthoDB" id="2989999at2"/>
<organism evidence="1 2">
    <name type="scientific">Ammoniphilus oxalaticus</name>
    <dbReference type="NCBI Taxonomy" id="66863"/>
    <lineage>
        <taxon>Bacteria</taxon>
        <taxon>Bacillati</taxon>
        <taxon>Bacillota</taxon>
        <taxon>Bacilli</taxon>
        <taxon>Bacillales</taxon>
        <taxon>Paenibacillaceae</taxon>
        <taxon>Aneurinibacillus group</taxon>
        <taxon>Ammoniphilus</taxon>
    </lineage>
</organism>
<dbReference type="AlphaFoldDB" id="A0A419SM46"/>
<comment type="caution">
    <text evidence="1">The sequence shown here is derived from an EMBL/GenBank/DDBJ whole genome shotgun (WGS) entry which is preliminary data.</text>
</comment>
<keyword evidence="2" id="KW-1185">Reference proteome</keyword>
<dbReference type="RefSeq" id="WP_120188906.1">
    <property type="nucleotide sequence ID" value="NZ_MCHY01000007.1"/>
</dbReference>
<sequence>MKFKFEYNEKIELEKPLILVPMERWNQREIDEYYGKARKISAQIPSRIRQLDEQYMEKYESLQLNPDDFFEIMEELNGISSKISELNALYLKIEGKHLQSDKK</sequence>
<evidence type="ECO:0000313" key="2">
    <source>
        <dbReference type="Proteomes" id="UP000284219"/>
    </source>
</evidence>
<evidence type="ECO:0008006" key="3">
    <source>
        <dbReference type="Google" id="ProtNLM"/>
    </source>
</evidence>
<dbReference type="Proteomes" id="UP000284219">
    <property type="component" value="Unassembled WGS sequence"/>
</dbReference>